<dbReference type="PROSITE" id="PS00282">
    <property type="entry name" value="KAZAL_1"/>
    <property type="match status" value="1"/>
</dbReference>
<feature type="domain" description="Kazal-like" evidence="1">
    <location>
        <begin position="65"/>
        <end position="99"/>
    </location>
</feature>
<reference evidence="2" key="1">
    <citation type="journal article" date="2019" name="bioRxiv">
        <title>The Genome of the Zebra Mussel, Dreissena polymorpha: A Resource for Invasive Species Research.</title>
        <authorList>
            <person name="McCartney M.A."/>
            <person name="Auch B."/>
            <person name="Kono T."/>
            <person name="Mallez S."/>
            <person name="Zhang Y."/>
            <person name="Obille A."/>
            <person name="Becker A."/>
            <person name="Abrahante J.E."/>
            <person name="Garbe J."/>
            <person name="Badalamenti J.P."/>
            <person name="Herman A."/>
            <person name="Mangelson H."/>
            <person name="Liachko I."/>
            <person name="Sullivan S."/>
            <person name="Sone E.D."/>
            <person name="Koren S."/>
            <person name="Silverstein K.A.T."/>
            <person name="Beckman K.B."/>
            <person name="Gohl D.M."/>
        </authorList>
    </citation>
    <scope>NUCLEOTIDE SEQUENCE</scope>
    <source>
        <strain evidence="2">Duluth1</strain>
        <tissue evidence="2">Whole animal</tissue>
    </source>
</reference>
<keyword evidence="3" id="KW-1185">Reference proteome</keyword>
<dbReference type="PROSITE" id="PS51465">
    <property type="entry name" value="KAZAL_2"/>
    <property type="match status" value="1"/>
</dbReference>
<dbReference type="InterPro" id="IPR002350">
    <property type="entry name" value="Kazal_dom"/>
</dbReference>
<organism evidence="2 3">
    <name type="scientific">Dreissena polymorpha</name>
    <name type="common">Zebra mussel</name>
    <name type="synonym">Mytilus polymorpha</name>
    <dbReference type="NCBI Taxonomy" id="45954"/>
    <lineage>
        <taxon>Eukaryota</taxon>
        <taxon>Metazoa</taxon>
        <taxon>Spiralia</taxon>
        <taxon>Lophotrochozoa</taxon>
        <taxon>Mollusca</taxon>
        <taxon>Bivalvia</taxon>
        <taxon>Autobranchia</taxon>
        <taxon>Heteroconchia</taxon>
        <taxon>Euheterodonta</taxon>
        <taxon>Imparidentia</taxon>
        <taxon>Neoheterodontei</taxon>
        <taxon>Myida</taxon>
        <taxon>Dreissenoidea</taxon>
        <taxon>Dreissenidae</taxon>
        <taxon>Dreissena</taxon>
    </lineage>
</organism>
<dbReference type="InterPro" id="IPR036058">
    <property type="entry name" value="Kazal_dom_sf"/>
</dbReference>
<evidence type="ECO:0000259" key="1">
    <source>
        <dbReference type="PROSITE" id="PS51465"/>
    </source>
</evidence>
<evidence type="ECO:0000313" key="2">
    <source>
        <dbReference type="EMBL" id="KAH3874775.1"/>
    </source>
</evidence>
<sequence>MNGIGSVTGDIAIHRVTDNVAAYRTDSVRINFTALFLADPSGRYIRVHIRTLMIKIPFPNRGVSLQSRGECPCACPLNIDYVCGDDGVTYDNECLMTCK</sequence>
<reference evidence="2" key="2">
    <citation type="submission" date="2020-11" db="EMBL/GenBank/DDBJ databases">
        <authorList>
            <person name="McCartney M.A."/>
            <person name="Auch B."/>
            <person name="Kono T."/>
            <person name="Mallez S."/>
            <person name="Becker A."/>
            <person name="Gohl D.M."/>
            <person name="Silverstein K.A.T."/>
            <person name="Koren S."/>
            <person name="Bechman K.B."/>
            <person name="Herman A."/>
            <person name="Abrahante J.E."/>
            <person name="Garbe J."/>
        </authorList>
    </citation>
    <scope>NUCLEOTIDE SEQUENCE</scope>
    <source>
        <strain evidence="2">Duluth1</strain>
        <tissue evidence="2">Whole animal</tissue>
    </source>
</reference>
<name>A0A9D4MCD4_DREPO</name>
<proteinExistence type="predicted"/>
<gene>
    <name evidence="2" type="ORF">DPMN_038028</name>
</gene>
<dbReference type="Proteomes" id="UP000828390">
    <property type="component" value="Unassembled WGS sequence"/>
</dbReference>
<evidence type="ECO:0000313" key="3">
    <source>
        <dbReference type="Proteomes" id="UP000828390"/>
    </source>
</evidence>
<protein>
    <recommendedName>
        <fullName evidence="1">Kazal-like domain-containing protein</fullName>
    </recommendedName>
</protein>
<comment type="caution">
    <text evidence="2">The sequence shown here is derived from an EMBL/GenBank/DDBJ whole genome shotgun (WGS) entry which is preliminary data.</text>
</comment>
<dbReference type="Gene3D" id="3.30.60.30">
    <property type="match status" value="1"/>
</dbReference>
<dbReference type="CDD" id="cd00104">
    <property type="entry name" value="KAZAL_FS"/>
    <property type="match status" value="1"/>
</dbReference>
<dbReference type="EMBL" id="JAIWYP010000002">
    <property type="protein sequence ID" value="KAH3874775.1"/>
    <property type="molecule type" value="Genomic_DNA"/>
</dbReference>
<dbReference type="Pfam" id="PF00050">
    <property type="entry name" value="Kazal_1"/>
    <property type="match status" value="1"/>
</dbReference>
<accession>A0A9D4MCD4</accession>
<dbReference type="AlphaFoldDB" id="A0A9D4MCD4"/>
<dbReference type="SUPFAM" id="SSF100895">
    <property type="entry name" value="Kazal-type serine protease inhibitors"/>
    <property type="match status" value="1"/>
</dbReference>